<keyword evidence="4" id="KW-0539">Nucleus</keyword>
<dbReference type="VEuPathDB" id="TrichDB:TVAG_190250"/>
<dbReference type="KEGG" id="tva:5464653"/>
<dbReference type="CDD" id="cd00167">
    <property type="entry name" value="SANT"/>
    <property type="match status" value="2"/>
</dbReference>
<dbReference type="InParanoid" id="A2DKF4"/>
<dbReference type="PANTHER" id="PTHR46621:SF1">
    <property type="entry name" value="SNRNA-ACTIVATING PROTEIN COMPLEX SUBUNIT 4"/>
    <property type="match status" value="1"/>
</dbReference>
<dbReference type="OrthoDB" id="2143914at2759"/>
<dbReference type="InterPro" id="IPR001005">
    <property type="entry name" value="SANT/Myb"/>
</dbReference>
<feature type="domain" description="Myb-like" evidence="5">
    <location>
        <begin position="88"/>
        <end position="140"/>
    </location>
</feature>
<dbReference type="VEuPathDB" id="TrichDB:TVAGG3_0996510"/>
<evidence type="ECO:0000313" key="7">
    <source>
        <dbReference type="EMBL" id="EAY19131.1"/>
    </source>
</evidence>
<evidence type="ECO:0000259" key="6">
    <source>
        <dbReference type="PROSITE" id="PS51294"/>
    </source>
</evidence>
<keyword evidence="3" id="KW-0804">Transcription</keyword>
<dbReference type="InterPro" id="IPR009057">
    <property type="entry name" value="Homeodomain-like_sf"/>
</dbReference>
<accession>A2DKF4</accession>
<evidence type="ECO:0000256" key="1">
    <source>
        <dbReference type="ARBA" id="ARBA00023015"/>
    </source>
</evidence>
<dbReference type="PROSITE" id="PS50090">
    <property type="entry name" value="MYB_LIKE"/>
    <property type="match status" value="2"/>
</dbReference>
<dbReference type="Gene3D" id="1.10.10.60">
    <property type="entry name" value="Homeodomain-like"/>
    <property type="match status" value="2"/>
</dbReference>
<dbReference type="GO" id="GO:0005634">
    <property type="term" value="C:nucleus"/>
    <property type="evidence" value="ECO:0000318"/>
    <property type="project" value="GO_Central"/>
</dbReference>
<dbReference type="EMBL" id="DS113211">
    <property type="protein sequence ID" value="EAY19131.1"/>
    <property type="molecule type" value="Genomic_DNA"/>
</dbReference>
<keyword evidence="8" id="KW-1185">Reference proteome</keyword>
<dbReference type="PANTHER" id="PTHR46621">
    <property type="entry name" value="SNRNA-ACTIVATING PROTEIN COMPLEX SUBUNIT 4"/>
    <property type="match status" value="1"/>
</dbReference>
<dbReference type="PROSITE" id="PS51294">
    <property type="entry name" value="HTH_MYB"/>
    <property type="match status" value="2"/>
</dbReference>
<dbReference type="RefSeq" id="XP_001580117.1">
    <property type="nucleotide sequence ID" value="XM_001580067.1"/>
</dbReference>
<dbReference type="eggNOG" id="KOG0048">
    <property type="taxonomic scope" value="Eukaryota"/>
</dbReference>
<reference evidence="7" key="2">
    <citation type="journal article" date="2007" name="Science">
        <title>Draft genome sequence of the sexually transmitted pathogen Trichomonas vaginalis.</title>
        <authorList>
            <person name="Carlton J.M."/>
            <person name="Hirt R.P."/>
            <person name="Silva J.C."/>
            <person name="Delcher A.L."/>
            <person name="Schatz M."/>
            <person name="Zhao Q."/>
            <person name="Wortman J.R."/>
            <person name="Bidwell S.L."/>
            <person name="Alsmark U.C.M."/>
            <person name="Besteiro S."/>
            <person name="Sicheritz-Ponten T."/>
            <person name="Noel C.J."/>
            <person name="Dacks J.B."/>
            <person name="Foster P.G."/>
            <person name="Simillion C."/>
            <person name="Van de Peer Y."/>
            <person name="Miranda-Saavedra D."/>
            <person name="Barton G.J."/>
            <person name="Westrop G.D."/>
            <person name="Mueller S."/>
            <person name="Dessi D."/>
            <person name="Fiori P.L."/>
            <person name="Ren Q."/>
            <person name="Paulsen I."/>
            <person name="Zhang H."/>
            <person name="Bastida-Corcuera F.D."/>
            <person name="Simoes-Barbosa A."/>
            <person name="Brown M.T."/>
            <person name="Hayes R.D."/>
            <person name="Mukherjee M."/>
            <person name="Okumura C.Y."/>
            <person name="Schneider R."/>
            <person name="Smith A.J."/>
            <person name="Vanacova S."/>
            <person name="Villalvazo M."/>
            <person name="Haas B.J."/>
            <person name="Pertea M."/>
            <person name="Feldblyum T.V."/>
            <person name="Utterback T.R."/>
            <person name="Shu C.L."/>
            <person name="Osoegawa K."/>
            <person name="de Jong P.J."/>
            <person name="Hrdy I."/>
            <person name="Horvathova L."/>
            <person name="Zubacova Z."/>
            <person name="Dolezal P."/>
            <person name="Malik S.B."/>
            <person name="Logsdon J.M. Jr."/>
            <person name="Henze K."/>
            <person name="Gupta A."/>
            <person name="Wang C.C."/>
            <person name="Dunne R.L."/>
            <person name="Upcroft J.A."/>
            <person name="Upcroft P."/>
            <person name="White O."/>
            <person name="Salzberg S.L."/>
            <person name="Tang P."/>
            <person name="Chiu C.-H."/>
            <person name="Lee Y.-S."/>
            <person name="Embley T.M."/>
            <person name="Coombs G.H."/>
            <person name="Mottram J.C."/>
            <person name="Tachezy J."/>
            <person name="Fraser-Liggett C.M."/>
            <person name="Johnson P.J."/>
        </authorList>
    </citation>
    <scope>NUCLEOTIDE SEQUENCE [LARGE SCALE GENOMIC DNA]</scope>
    <source>
        <strain evidence="7">G3</strain>
    </source>
</reference>
<dbReference type="GO" id="GO:0000981">
    <property type="term" value="F:DNA-binding transcription factor activity, RNA polymerase II-specific"/>
    <property type="evidence" value="ECO:0000318"/>
    <property type="project" value="GO_Central"/>
</dbReference>
<feature type="domain" description="HTH myb-type" evidence="6">
    <location>
        <begin position="88"/>
        <end position="144"/>
    </location>
</feature>
<dbReference type="GO" id="GO:0000978">
    <property type="term" value="F:RNA polymerase II cis-regulatory region sequence-specific DNA binding"/>
    <property type="evidence" value="ECO:0000318"/>
    <property type="project" value="GO_Central"/>
</dbReference>
<sequence>MLTESMNLNNCSLSPAFYDDILEGISYDKIQPMKDVLSSFITNTIDFQQAKSQSINLIGTFIPVEKLINFMDVPDQPTSVTDNDDTFNPHKKSKSWSSYEDRRLIAAMHKYGPNDWTKICEFVGNGRNRNQCSQRWLRSLNPIINKSQWSSDEDIKLINAVNHYGDRSWTKVAAEIPGRTDVQCRYRFQIIGKKYPRALGIDQNQFFSQCYHLPTFETMATANASPTIKQEEVKKEPPVVAVKNQPTVELADMWSSLHLIDLIKEMETDPTSFFNN</sequence>
<gene>
    <name evidence="7" type="ORF">TVAG_190250</name>
</gene>
<dbReference type="SMR" id="A2DKF4"/>
<name>A2DKF4_TRIV3</name>
<dbReference type="GO" id="GO:0006355">
    <property type="term" value="P:regulation of DNA-templated transcription"/>
    <property type="evidence" value="ECO:0000318"/>
    <property type="project" value="GO_Central"/>
</dbReference>
<keyword evidence="2 7" id="KW-0238">DNA-binding</keyword>
<evidence type="ECO:0000256" key="3">
    <source>
        <dbReference type="ARBA" id="ARBA00023163"/>
    </source>
</evidence>
<feature type="domain" description="Myb-like" evidence="5">
    <location>
        <begin position="141"/>
        <end position="189"/>
    </location>
</feature>
<dbReference type="InterPro" id="IPR051575">
    <property type="entry name" value="Myb-like_DNA-bd"/>
</dbReference>
<dbReference type="SUPFAM" id="SSF46689">
    <property type="entry name" value="Homeodomain-like"/>
    <property type="match status" value="2"/>
</dbReference>
<dbReference type="Proteomes" id="UP000001542">
    <property type="component" value="Unassembled WGS sequence"/>
</dbReference>
<dbReference type="Pfam" id="PF13921">
    <property type="entry name" value="Myb_DNA-bind_6"/>
    <property type="match status" value="1"/>
</dbReference>
<evidence type="ECO:0000313" key="8">
    <source>
        <dbReference type="Proteomes" id="UP000001542"/>
    </source>
</evidence>
<keyword evidence="1" id="KW-0805">Transcription regulation</keyword>
<proteinExistence type="predicted"/>
<evidence type="ECO:0000256" key="4">
    <source>
        <dbReference type="ARBA" id="ARBA00023242"/>
    </source>
</evidence>
<dbReference type="SMART" id="SM00717">
    <property type="entry name" value="SANT"/>
    <property type="match status" value="2"/>
</dbReference>
<dbReference type="AlphaFoldDB" id="A2DKF4"/>
<organism evidence="7 8">
    <name type="scientific">Trichomonas vaginalis (strain ATCC PRA-98 / G3)</name>
    <dbReference type="NCBI Taxonomy" id="412133"/>
    <lineage>
        <taxon>Eukaryota</taxon>
        <taxon>Metamonada</taxon>
        <taxon>Parabasalia</taxon>
        <taxon>Trichomonadida</taxon>
        <taxon>Trichomonadidae</taxon>
        <taxon>Trichomonas</taxon>
    </lineage>
</organism>
<protein>
    <submittedName>
        <fullName evidence="7">Myb-like DNA-binding domain containing protein</fullName>
    </submittedName>
</protein>
<dbReference type="InterPro" id="IPR017930">
    <property type="entry name" value="Myb_dom"/>
</dbReference>
<evidence type="ECO:0000259" key="5">
    <source>
        <dbReference type="PROSITE" id="PS50090"/>
    </source>
</evidence>
<reference evidence="7" key="1">
    <citation type="submission" date="2006-10" db="EMBL/GenBank/DDBJ databases">
        <authorList>
            <person name="Amadeo P."/>
            <person name="Zhao Q."/>
            <person name="Wortman J."/>
            <person name="Fraser-Liggett C."/>
            <person name="Carlton J."/>
        </authorList>
    </citation>
    <scope>NUCLEOTIDE SEQUENCE</scope>
    <source>
        <strain evidence="7">G3</strain>
    </source>
</reference>
<evidence type="ECO:0000256" key="2">
    <source>
        <dbReference type="ARBA" id="ARBA00023125"/>
    </source>
</evidence>
<feature type="domain" description="HTH myb-type" evidence="6">
    <location>
        <begin position="145"/>
        <end position="189"/>
    </location>
</feature>
<dbReference type="STRING" id="5722.A2DKF4"/>